<evidence type="ECO:0000256" key="1">
    <source>
        <dbReference type="SAM" id="Phobius"/>
    </source>
</evidence>
<reference evidence="2" key="1">
    <citation type="submission" date="2014-05" db="EMBL/GenBank/DDBJ databases">
        <authorList>
            <person name="Chronopoulou M."/>
        </authorList>
    </citation>
    <scope>NUCLEOTIDE SEQUENCE</scope>
    <source>
        <tissue evidence="2">Whole organism</tissue>
    </source>
</reference>
<feature type="transmembrane region" description="Helical" evidence="1">
    <location>
        <begin position="15"/>
        <end position="34"/>
    </location>
</feature>
<keyword evidence="1" id="KW-1133">Transmembrane helix</keyword>
<dbReference type="AlphaFoldDB" id="A0A0K2VLI6"/>
<protein>
    <submittedName>
        <fullName evidence="2">Uncharacterized protein</fullName>
    </submittedName>
</protein>
<organism evidence="2">
    <name type="scientific">Lepeophtheirus salmonis</name>
    <name type="common">Salmon louse</name>
    <name type="synonym">Caligus salmonis</name>
    <dbReference type="NCBI Taxonomy" id="72036"/>
    <lineage>
        <taxon>Eukaryota</taxon>
        <taxon>Metazoa</taxon>
        <taxon>Ecdysozoa</taxon>
        <taxon>Arthropoda</taxon>
        <taxon>Crustacea</taxon>
        <taxon>Multicrustacea</taxon>
        <taxon>Hexanauplia</taxon>
        <taxon>Copepoda</taxon>
        <taxon>Siphonostomatoida</taxon>
        <taxon>Caligidae</taxon>
        <taxon>Lepeophtheirus</taxon>
    </lineage>
</organism>
<dbReference type="EMBL" id="HACA01033490">
    <property type="protein sequence ID" value="CDW50851.1"/>
    <property type="molecule type" value="Transcribed_RNA"/>
</dbReference>
<accession>A0A0K2VLI6</accession>
<name>A0A0K2VLI6_LEPSM</name>
<evidence type="ECO:0000313" key="2">
    <source>
        <dbReference type="EMBL" id="CDW50851.1"/>
    </source>
</evidence>
<keyword evidence="1" id="KW-0472">Membrane</keyword>
<sequence length="47" mass="5348">MITKHAFHLVMNNSLNFSVLSLDLLFVLMMFILLKTLSASQFTIGVF</sequence>
<keyword evidence="1" id="KW-0812">Transmembrane</keyword>
<proteinExistence type="predicted"/>